<dbReference type="Pfam" id="PF19054">
    <property type="entry name" value="DUF5753"/>
    <property type="match status" value="1"/>
</dbReference>
<gene>
    <name evidence="2" type="ORF">GCM10010191_17190</name>
</gene>
<dbReference type="Pfam" id="PF13560">
    <property type="entry name" value="HTH_31"/>
    <property type="match status" value="1"/>
</dbReference>
<keyword evidence="3" id="KW-1185">Reference proteome</keyword>
<dbReference type="SUPFAM" id="SSF47413">
    <property type="entry name" value="lambda repressor-like DNA-binding domains"/>
    <property type="match status" value="1"/>
</dbReference>
<sequence>MGALTDEHPGDHLPAAGDPGPALHRMLLGARLRRLRETSGLTPLQAGAAIQVGAAEIAELERGGTGCRLREVIGLCDRYGVTDQAERVTLLQLARQANSPGWWAAYADVIPSWFERLVGLEQAAGCVRGFEVQRVPGLLQTPEYAAAAIRLGHGGEPARSLERRLEVRLLRQRVLRQRPPLRLWAIIDESVLRRPIGGRATLFRQLQHLIDMSELPNVTVQVLPFRAAGPAAGGPIVLLDMRQGQLGDIVFLEQLASARYVDGADEVSFYRQALDLLAVRAAPPEASRTILRDLARDL</sequence>
<accession>A0ABN3IPT3</accession>
<dbReference type="RefSeq" id="WP_344588065.1">
    <property type="nucleotide sequence ID" value="NZ_BAAARW010000005.1"/>
</dbReference>
<dbReference type="Proteomes" id="UP001501231">
    <property type="component" value="Unassembled WGS sequence"/>
</dbReference>
<proteinExistence type="predicted"/>
<dbReference type="SMART" id="SM00530">
    <property type="entry name" value="HTH_XRE"/>
    <property type="match status" value="1"/>
</dbReference>
<dbReference type="EMBL" id="BAAARW010000005">
    <property type="protein sequence ID" value="GAA2409174.1"/>
    <property type="molecule type" value="Genomic_DNA"/>
</dbReference>
<feature type="domain" description="HTH cro/C1-type" evidence="1">
    <location>
        <begin position="31"/>
        <end position="86"/>
    </location>
</feature>
<reference evidence="2 3" key="1">
    <citation type="journal article" date="2019" name="Int. J. Syst. Evol. Microbiol.">
        <title>The Global Catalogue of Microorganisms (GCM) 10K type strain sequencing project: providing services to taxonomists for standard genome sequencing and annotation.</title>
        <authorList>
            <consortium name="The Broad Institute Genomics Platform"/>
            <consortium name="The Broad Institute Genome Sequencing Center for Infectious Disease"/>
            <person name="Wu L."/>
            <person name="Ma J."/>
        </authorList>
    </citation>
    <scope>NUCLEOTIDE SEQUENCE [LARGE SCALE GENOMIC DNA]</scope>
    <source>
        <strain evidence="2 3">JCM 3325</strain>
    </source>
</reference>
<dbReference type="InterPro" id="IPR043917">
    <property type="entry name" value="DUF5753"/>
</dbReference>
<dbReference type="Gene3D" id="1.10.260.40">
    <property type="entry name" value="lambda repressor-like DNA-binding domains"/>
    <property type="match status" value="1"/>
</dbReference>
<name>A0ABN3IPT3_9ACTN</name>
<dbReference type="InterPro" id="IPR010982">
    <property type="entry name" value="Lambda_DNA-bd_dom_sf"/>
</dbReference>
<organism evidence="2 3">
    <name type="scientific">Actinomadura vinacea</name>
    <dbReference type="NCBI Taxonomy" id="115336"/>
    <lineage>
        <taxon>Bacteria</taxon>
        <taxon>Bacillati</taxon>
        <taxon>Actinomycetota</taxon>
        <taxon>Actinomycetes</taxon>
        <taxon>Streptosporangiales</taxon>
        <taxon>Thermomonosporaceae</taxon>
        <taxon>Actinomadura</taxon>
    </lineage>
</organism>
<protein>
    <submittedName>
        <fullName evidence="2">Helix-turn-helix transcriptional regulator</fullName>
    </submittedName>
</protein>
<dbReference type="InterPro" id="IPR001387">
    <property type="entry name" value="Cro/C1-type_HTH"/>
</dbReference>
<comment type="caution">
    <text evidence="2">The sequence shown here is derived from an EMBL/GenBank/DDBJ whole genome shotgun (WGS) entry which is preliminary data.</text>
</comment>
<evidence type="ECO:0000313" key="2">
    <source>
        <dbReference type="EMBL" id="GAA2409174.1"/>
    </source>
</evidence>
<evidence type="ECO:0000313" key="3">
    <source>
        <dbReference type="Proteomes" id="UP001501231"/>
    </source>
</evidence>
<evidence type="ECO:0000259" key="1">
    <source>
        <dbReference type="SMART" id="SM00530"/>
    </source>
</evidence>